<dbReference type="RefSeq" id="WP_378063964.1">
    <property type="nucleotide sequence ID" value="NZ_JBHSXS010000039.1"/>
</dbReference>
<proteinExistence type="predicted"/>
<dbReference type="EMBL" id="JBHSXS010000039">
    <property type="protein sequence ID" value="MFC6885561.1"/>
    <property type="molecule type" value="Genomic_DNA"/>
</dbReference>
<dbReference type="PANTHER" id="PTHR11102:SF160">
    <property type="entry name" value="ERAD-ASSOCIATED E3 UBIQUITIN-PROTEIN LIGASE COMPONENT HRD3"/>
    <property type="match status" value="1"/>
</dbReference>
<dbReference type="Proteomes" id="UP001596380">
    <property type="component" value="Unassembled WGS sequence"/>
</dbReference>
<evidence type="ECO:0000313" key="3">
    <source>
        <dbReference type="Proteomes" id="UP001596380"/>
    </source>
</evidence>
<dbReference type="Pfam" id="PF12688">
    <property type="entry name" value="TPR_5"/>
    <property type="match status" value="1"/>
</dbReference>
<keyword evidence="3" id="KW-1185">Reference proteome</keyword>
<comment type="caution">
    <text evidence="2">The sequence shown here is derived from an EMBL/GenBank/DDBJ whole genome shotgun (WGS) entry which is preliminary data.</text>
</comment>
<evidence type="ECO:0000313" key="2">
    <source>
        <dbReference type="EMBL" id="MFC6885561.1"/>
    </source>
</evidence>
<dbReference type="PANTHER" id="PTHR11102">
    <property type="entry name" value="SEL-1-LIKE PROTEIN"/>
    <property type="match status" value="1"/>
</dbReference>
<gene>
    <name evidence="2" type="ORF">ACFQKB_37785</name>
</gene>
<protein>
    <submittedName>
        <fullName evidence="2">Tetratricopeptide repeat protein</fullName>
    </submittedName>
</protein>
<evidence type="ECO:0000259" key="1">
    <source>
        <dbReference type="Pfam" id="PF12688"/>
    </source>
</evidence>
<dbReference type="InterPro" id="IPR050767">
    <property type="entry name" value="Sel1_AlgK"/>
</dbReference>
<feature type="domain" description="Tetratrico peptide repeat group 5" evidence="1">
    <location>
        <begin position="737"/>
        <end position="812"/>
    </location>
</feature>
<name>A0ABW2CYA4_9ACTN</name>
<dbReference type="SUPFAM" id="SSF81901">
    <property type="entry name" value="HCP-like"/>
    <property type="match status" value="3"/>
</dbReference>
<reference evidence="3" key="1">
    <citation type="journal article" date="2019" name="Int. J. Syst. Evol. Microbiol.">
        <title>The Global Catalogue of Microorganisms (GCM) 10K type strain sequencing project: providing services to taxonomists for standard genome sequencing and annotation.</title>
        <authorList>
            <consortium name="The Broad Institute Genomics Platform"/>
            <consortium name="The Broad Institute Genome Sequencing Center for Infectious Disease"/>
            <person name="Wu L."/>
            <person name="Ma J."/>
        </authorList>
    </citation>
    <scope>NUCLEOTIDE SEQUENCE [LARGE SCALE GENOMIC DNA]</scope>
    <source>
        <strain evidence="3">JCM 3369</strain>
    </source>
</reference>
<organism evidence="2 3">
    <name type="scientific">Actinomadura yumaensis</name>
    <dbReference type="NCBI Taxonomy" id="111807"/>
    <lineage>
        <taxon>Bacteria</taxon>
        <taxon>Bacillati</taxon>
        <taxon>Actinomycetota</taxon>
        <taxon>Actinomycetes</taxon>
        <taxon>Streptosporangiales</taxon>
        <taxon>Thermomonosporaceae</taxon>
        <taxon>Actinomadura</taxon>
    </lineage>
</organism>
<dbReference type="Gene3D" id="1.25.40.10">
    <property type="entry name" value="Tetratricopeptide repeat domain"/>
    <property type="match status" value="3"/>
</dbReference>
<sequence>MAESEGVAGRLGRPIADWTDPFDLDVHPAIESGVAGLPVLPAYVRRPHDDVLAARLARAARTSTMAILVGESATGKTRACWEALRALPEGWRLWHPNAPDPAAAVLAGVGLCAPRTVVWLNDIQDYLLAPVDRVREEVAAELRDLLRDPGRGPVLVLGTIWPRHWNTLTEYASPDEDPHARARKLLAGTEILVPKRFSPADLHQALAASRADPRIAEALEKEPDGHLTQYLAGGPALKRRYGTASAAARALMDAAIDARRLGHGPLLPRSLLLDAVHGYLSRQEWDTLDGDDRWVDEAFRHVTDHRPCRGARAPLSPVRPVPGEPDDGEPRYRLADYLEQTGQAWRRTVPVPESLWRALLRHAKGGDLTRLGRQAQRRGLYGYALRFYRAAGESAPPATDAMLWAGDLLCGAGRPDEALPFYRRAGQGGDPYAWTRAAEVLREAGRTGEAFTSYELAAAGGMPYALTHAAEMYLAAGEGKDASACLRRAAATGDAETLGRVGELLLECGRPDEALEVLKAAAEAGDKAARHQAMDLMEDKAALAWLADLHARRPGDHGPESDVPDTFRVATRRARNGDLDGAIELALASGSANPGVLRTTARWLEQAERHAEAFDRYRRAAEKGDAGALRSALKLWPAESRDEEGVRWLRALADAGDAGALVLAVHELMRIGRGREADAWLRARTSAGGPRDAAALRLLASLLHERGETAEAIAAYESFDGDLGVAELRHKAELLRAAGRTDDAVACYRSAAERGDGDAVWQVARVLRRGGQAERALAWLRSRAESGGGEAALRWVIDLYLEDGREDEALAWLRSRVEEGDLAALTWLANLLRDTGRPEEALRYYLRGAEAGMATLDSDDDDSGALALAAALLRAAGRRDEASRIVRYGVEPGGRIAAAEPGPRRTETGTVPA</sequence>
<dbReference type="InterPro" id="IPR011990">
    <property type="entry name" value="TPR-like_helical_dom_sf"/>
</dbReference>
<dbReference type="InterPro" id="IPR041656">
    <property type="entry name" value="TPR_5"/>
</dbReference>
<accession>A0ABW2CYA4</accession>